<evidence type="ECO:0000313" key="1">
    <source>
        <dbReference type="EMBL" id="MBB6563678.1"/>
    </source>
</evidence>
<organism evidence="1 2">
    <name type="scientific">Acidovorax soli</name>
    <dbReference type="NCBI Taxonomy" id="592050"/>
    <lineage>
        <taxon>Bacteria</taxon>
        <taxon>Pseudomonadati</taxon>
        <taxon>Pseudomonadota</taxon>
        <taxon>Betaproteobacteria</taxon>
        <taxon>Burkholderiales</taxon>
        <taxon>Comamonadaceae</taxon>
        <taxon>Acidovorax</taxon>
    </lineage>
</organism>
<dbReference type="EMBL" id="JACHLK010000021">
    <property type="protein sequence ID" value="MBB6563678.1"/>
    <property type="molecule type" value="Genomic_DNA"/>
</dbReference>
<proteinExistence type="predicted"/>
<gene>
    <name evidence="1" type="ORF">HNP48_006402</name>
</gene>
<keyword evidence="2" id="KW-1185">Reference proteome</keyword>
<sequence length="60" mass="6491">MGMLMGHTLQRLTPEVLRAAAQSAAAQHIPLAEANHHEPGTALWAQFNEAYAAWPQQEGA</sequence>
<accession>A0A7X0PKM0</accession>
<dbReference type="RefSeq" id="WP_184864951.1">
    <property type="nucleotide sequence ID" value="NZ_JACHLK010000021.1"/>
</dbReference>
<evidence type="ECO:0000313" key="2">
    <source>
        <dbReference type="Proteomes" id="UP000575083"/>
    </source>
</evidence>
<reference evidence="1 2" key="1">
    <citation type="submission" date="2020-08" db="EMBL/GenBank/DDBJ databases">
        <title>Functional genomics of gut bacteria from endangered species of beetles.</title>
        <authorList>
            <person name="Carlos-Shanley C."/>
        </authorList>
    </citation>
    <scope>NUCLEOTIDE SEQUENCE [LARGE SCALE GENOMIC DNA]</scope>
    <source>
        <strain evidence="1 2">S00198</strain>
    </source>
</reference>
<dbReference type="Proteomes" id="UP000575083">
    <property type="component" value="Unassembled WGS sequence"/>
</dbReference>
<dbReference type="AlphaFoldDB" id="A0A7X0PKM0"/>
<comment type="caution">
    <text evidence="1">The sequence shown here is derived from an EMBL/GenBank/DDBJ whole genome shotgun (WGS) entry which is preliminary data.</text>
</comment>
<protein>
    <submittedName>
        <fullName evidence="1">Uncharacterized protein</fullName>
    </submittedName>
</protein>
<name>A0A7X0PKM0_9BURK</name>